<gene>
    <name evidence="2" type="ORF">T265_14021</name>
</gene>
<dbReference type="CTD" id="20328187"/>
<proteinExistence type="predicted"/>
<feature type="transmembrane region" description="Helical" evidence="1">
    <location>
        <begin position="53"/>
        <end position="75"/>
    </location>
</feature>
<dbReference type="AlphaFoldDB" id="A0A074ZGB8"/>
<evidence type="ECO:0000313" key="3">
    <source>
        <dbReference type="Proteomes" id="UP000054324"/>
    </source>
</evidence>
<organism evidence="2 3">
    <name type="scientific">Opisthorchis viverrini</name>
    <name type="common">Southeast Asian liver fluke</name>
    <dbReference type="NCBI Taxonomy" id="6198"/>
    <lineage>
        <taxon>Eukaryota</taxon>
        <taxon>Metazoa</taxon>
        <taxon>Spiralia</taxon>
        <taxon>Lophotrochozoa</taxon>
        <taxon>Platyhelminthes</taxon>
        <taxon>Trematoda</taxon>
        <taxon>Digenea</taxon>
        <taxon>Opisthorchiida</taxon>
        <taxon>Opisthorchiata</taxon>
        <taxon>Opisthorchiidae</taxon>
        <taxon>Opisthorchis</taxon>
    </lineage>
</organism>
<evidence type="ECO:0000313" key="2">
    <source>
        <dbReference type="EMBL" id="KER26336.1"/>
    </source>
</evidence>
<protein>
    <submittedName>
        <fullName evidence="2">Uncharacterized protein</fullName>
    </submittedName>
</protein>
<reference evidence="2 3" key="1">
    <citation type="submission" date="2013-11" db="EMBL/GenBank/DDBJ databases">
        <title>Opisthorchis viverrini - life in the bile duct.</title>
        <authorList>
            <person name="Young N.D."/>
            <person name="Nagarajan N."/>
            <person name="Lin S.J."/>
            <person name="Korhonen P.K."/>
            <person name="Jex A.R."/>
            <person name="Hall R.S."/>
            <person name="Safavi-Hemami H."/>
            <person name="Kaewkong W."/>
            <person name="Bertrand D."/>
            <person name="Gao S."/>
            <person name="Seet Q."/>
            <person name="Wongkham S."/>
            <person name="Teh B.T."/>
            <person name="Wongkham C."/>
            <person name="Intapan P.M."/>
            <person name="Maleewong W."/>
            <person name="Yang X."/>
            <person name="Hu M."/>
            <person name="Wang Z."/>
            <person name="Hofmann A."/>
            <person name="Sternberg P.W."/>
            <person name="Tan P."/>
            <person name="Wang J."/>
            <person name="Gasser R.B."/>
        </authorList>
    </citation>
    <scope>NUCLEOTIDE SEQUENCE [LARGE SCALE GENOMIC DNA]</scope>
</reference>
<dbReference type="GeneID" id="20328187"/>
<dbReference type="EMBL" id="KL596750">
    <property type="protein sequence ID" value="KER26336.1"/>
    <property type="molecule type" value="Genomic_DNA"/>
</dbReference>
<evidence type="ECO:0000256" key="1">
    <source>
        <dbReference type="SAM" id="Phobius"/>
    </source>
</evidence>
<name>A0A074ZGB8_OPIVI</name>
<sequence>VGFGNSTCNRYSNTSTVVSSTVNGVRAWKSSIGRKTPSECAFHRPVSPEWMEFVRIANVTVSIFTFIVLGCMSAIEGAVGPYLTMSVTINMARFGVPIQEDGNDERS</sequence>
<feature type="non-terminal residue" evidence="2">
    <location>
        <position position="1"/>
    </location>
</feature>
<dbReference type="KEGG" id="ovi:T265_14021"/>
<keyword evidence="3" id="KW-1185">Reference proteome</keyword>
<dbReference type="RefSeq" id="XP_009169924.1">
    <property type="nucleotide sequence ID" value="XM_009171660.1"/>
</dbReference>
<accession>A0A074ZGB8</accession>
<keyword evidence="1" id="KW-1133">Transmembrane helix</keyword>
<keyword evidence="1" id="KW-0472">Membrane</keyword>
<dbReference type="Proteomes" id="UP000054324">
    <property type="component" value="Unassembled WGS sequence"/>
</dbReference>
<keyword evidence="1" id="KW-0812">Transmembrane</keyword>